<evidence type="ECO:0000256" key="2">
    <source>
        <dbReference type="ARBA" id="ARBA00023015"/>
    </source>
</evidence>
<dbReference type="InterPro" id="IPR005119">
    <property type="entry name" value="LysR_subst-bd"/>
</dbReference>
<dbReference type="AlphaFoldDB" id="A0A162KMC6"/>
<dbReference type="InterPro" id="IPR000847">
    <property type="entry name" value="LysR_HTH_N"/>
</dbReference>
<reference evidence="6 7" key="1">
    <citation type="submission" date="2015-12" db="EMBL/GenBank/DDBJ databases">
        <title>Genome sequence of Tistrella mobilis MCCC 1A02139.</title>
        <authorList>
            <person name="Lu L."/>
            <person name="Lai Q."/>
            <person name="Shao Z."/>
            <person name="Qian P."/>
        </authorList>
    </citation>
    <scope>NUCLEOTIDE SEQUENCE [LARGE SCALE GENOMIC DNA]</scope>
    <source>
        <strain evidence="6 7">MCCC 1A02139</strain>
    </source>
</reference>
<dbReference type="EMBL" id="LPZR01000169">
    <property type="protein sequence ID" value="KYO51633.1"/>
    <property type="molecule type" value="Genomic_DNA"/>
</dbReference>
<dbReference type="PRINTS" id="PR00039">
    <property type="entry name" value="HTHLYSR"/>
</dbReference>
<dbReference type="PROSITE" id="PS50931">
    <property type="entry name" value="HTH_LYSR"/>
    <property type="match status" value="1"/>
</dbReference>
<gene>
    <name evidence="6" type="ORF">AUP44_08145</name>
</gene>
<feature type="domain" description="HTH lysR-type" evidence="5">
    <location>
        <begin position="5"/>
        <end position="62"/>
    </location>
</feature>
<dbReference type="InterPro" id="IPR058163">
    <property type="entry name" value="LysR-type_TF_proteobact-type"/>
</dbReference>
<dbReference type="OrthoDB" id="9794694at2"/>
<dbReference type="Proteomes" id="UP000075787">
    <property type="component" value="Unassembled WGS sequence"/>
</dbReference>
<dbReference type="Gene3D" id="1.10.10.10">
    <property type="entry name" value="Winged helix-like DNA-binding domain superfamily/Winged helix DNA-binding domain"/>
    <property type="match status" value="1"/>
</dbReference>
<dbReference type="CDD" id="cd08432">
    <property type="entry name" value="PBP2_GcdR_TrpI_HvrB_AmpR_like"/>
    <property type="match status" value="1"/>
</dbReference>
<dbReference type="RefSeq" id="WP_062765830.1">
    <property type="nucleotide sequence ID" value="NZ_CP121045.1"/>
</dbReference>
<dbReference type="PANTHER" id="PTHR30537">
    <property type="entry name" value="HTH-TYPE TRANSCRIPTIONAL REGULATOR"/>
    <property type="match status" value="1"/>
</dbReference>
<dbReference type="SUPFAM" id="SSF46785">
    <property type="entry name" value="Winged helix' DNA-binding domain"/>
    <property type="match status" value="1"/>
</dbReference>
<protein>
    <recommendedName>
        <fullName evidence="5">HTH lysR-type domain-containing protein</fullName>
    </recommendedName>
</protein>
<keyword evidence="2" id="KW-0805">Transcription regulation</keyword>
<evidence type="ECO:0000259" key="5">
    <source>
        <dbReference type="PROSITE" id="PS50931"/>
    </source>
</evidence>
<dbReference type="InterPro" id="IPR036390">
    <property type="entry name" value="WH_DNA-bd_sf"/>
</dbReference>
<name>A0A162KMC6_9PROT</name>
<keyword evidence="4" id="KW-0804">Transcription</keyword>
<evidence type="ECO:0000256" key="1">
    <source>
        <dbReference type="ARBA" id="ARBA00009437"/>
    </source>
</evidence>
<dbReference type="GO" id="GO:0006351">
    <property type="term" value="P:DNA-templated transcription"/>
    <property type="evidence" value="ECO:0007669"/>
    <property type="project" value="TreeGrafter"/>
</dbReference>
<dbReference type="GO" id="GO:0043565">
    <property type="term" value="F:sequence-specific DNA binding"/>
    <property type="evidence" value="ECO:0007669"/>
    <property type="project" value="TreeGrafter"/>
</dbReference>
<keyword evidence="3" id="KW-0238">DNA-binding</keyword>
<evidence type="ECO:0000313" key="7">
    <source>
        <dbReference type="Proteomes" id="UP000075787"/>
    </source>
</evidence>
<evidence type="ECO:0000313" key="6">
    <source>
        <dbReference type="EMBL" id="KYO51633.1"/>
    </source>
</evidence>
<evidence type="ECO:0000256" key="3">
    <source>
        <dbReference type="ARBA" id="ARBA00023125"/>
    </source>
</evidence>
<dbReference type="GeneID" id="97242578"/>
<organism evidence="6 7">
    <name type="scientific">Tistrella mobilis</name>
    <dbReference type="NCBI Taxonomy" id="171437"/>
    <lineage>
        <taxon>Bacteria</taxon>
        <taxon>Pseudomonadati</taxon>
        <taxon>Pseudomonadota</taxon>
        <taxon>Alphaproteobacteria</taxon>
        <taxon>Geminicoccales</taxon>
        <taxon>Geminicoccaceae</taxon>
        <taxon>Tistrella</taxon>
    </lineage>
</organism>
<dbReference type="SUPFAM" id="SSF53850">
    <property type="entry name" value="Periplasmic binding protein-like II"/>
    <property type="match status" value="1"/>
</dbReference>
<evidence type="ECO:0000256" key="4">
    <source>
        <dbReference type="ARBA" id="ARBA00023163"/>
    </source>
</evidence>
<dbReference type="Pfam" id="PF00126">
    <property type="entry name" value="HTH_1"/>
    <property type="match status" value="1"/>
</dbReference>
<accession>A0A162KMC6</accession>
<comment type="caution">
    <text evidence="6">The sequence shown here is derived from an EMBL/GenBank/DDBJ whole genome shotgun (WGS) entry which is preliminary data.</text>
</comment>
<dbReference type="PANTHER" id="PTHR30537:SF79">
    <property type="entry name" value="TRANSCRIPTIONAL REGULATOR-RELATED"/>
    <property type="match status" value="1"/>
</dbReference>
<proteinExistence type="inferred from homology"/>
<dbReference type="Gene3D" id="3.40.190.10">
    <property type="entry name" value="Periplasmic binding protein-like II"/>
    <property type="match status" value="2"/>
</dbReference>
<dbReference type="Pfam" id="PF03466">
    <property type="entry name" value="LysR_substrate"/>
    <property type="match status" value="1"/>
</dbReference>
<comment type="similarity">
    <text evidence="1">Belongs to the LysR transcriptional regulatory family.</text>
</comment>
<dbReference type="InterPro" id="IPR036388">
    <property type="entry name" value="WH-like_DNA-bd_sf"/>
</dbReference>
<sequence length="300" mass="32348">MPHLPSLKALRALDAAVRHRSFTRAGEELGLTHGAISQQIRSLENLVGHQLFIRRGNDMDPTPAATDLARSVARGLELLTGSFAAFGAGAVRKRIALGMPQDFAVAWMIPRLGGFTTRFPALDIHLRTGPTFDDPGTGAIDLAIRQGRGPWPGFWTDRLFPDPIFAVAAPGFNQGRLPPRPEDLDGLPLLRRAGLPWSPWFAAAGIDLPEPAAGPVFADSLPLLAAATAGQGIALTRRLAATPDLAAGRLVRLFEVEIDDGRAWHLLSRPRDHADQTLMAVRTRLLEEAATSWRAPTTAT</sequence>
<dbReference type="GO" id="GO:0003700">
    <property type="term" value="F:DNA-binding transcription factor activity"/>
    <property type="evidence" value="ECO:0007669"/>
    <property type="project" value="InterPro"/>
</dbReference>